<evidence type="ECO:0000256" key="2">
    <source>
        <dbReference type="ARBA" id="ARBA00022729"/>
    </source>
</evidence>
<dbReference type="Gene3D" id="2.60.120.560">
    <property type="entry name" value="Exo-inulinase, domain 1"/>
    <property type="match status" value="1"/>
</dbReference>
<dbReference type="Proteomes" id="UP000178742">
    <property type="component" value="Unassembled WGS sequence"/>
</dbReference>
<dbReference type="EMBL" id="MFPX01000017">
    <property type="protein sequence ID" value="OGH66527.1"/>
    <property type="molecule type" value="Genomic_DNA"/>
</dbReference>
<dbReference type="InterPro" id="IPR011330">
    <property type="entry name" value="Glyco_hydro/deAcase_b/a-brl"/>
</dbReference>
<name>A0A1F6M4F9_9BACT</name>
<accession>A0A1F6M4F9</accession>
<dbReference type="GO" id="GO:0005975">
    <property type="term" value="P:carbohydrate metabolic process"/>
    <property type="evidence" value="ECO:0007669"/>
    <property type="project" value="InterPro"/>
</dbReference>
<reference evidence="5 6" key="1">
    <citation type="journal article" date="2016" name="Nat. Commun.">
        <title>Thousands of microbial genomes shed light on interconnected biogeochemical processes in an aquifer system.</title>
        <authorList>
            <person name="Anantharaman K."/>
            <person name="Brown C.T."/>
            <person name="Hug L.A."/>
            <person name="Sharon I."/>
            <person name="Castelle C.J."/>
            <person name="Probst A.J."/>
            <person name="Thomas B.C."/>
            <person name="Singh A."/>
            <person name="Wilkins M.J."/>
            <person name="Karaoz U."/>
            <person name="Brodie E.L."/>
            <person name="Williams K.H."/>
            <person name="Hubbard S.S."/>
            <person name="Banfield J.F."/>
        </authorList>
    </citation>
    <scope>NUCLEOTIDE SEQUENCE [LARGE SCALE GENOMIC DNA]</scope>
</reference>
<keyword evidence="3" id="KW-0472">Membrane</keyword>
<evidence type="ECO:0000313" key="5">
    <source>
        <dbReference type="EMBL" id="OGH66527.1"/>
    </source>
</evidence>
<dbReference type="GO" id="GO:0016810">
    <property type="term" value="F:hydrolase activity, acting on carbon-nitrogen (but not peptide) bonds"/>
    <property type="evidence" value="ECO:0007669"/>
    <property type="project" value="InterPro"/>
</dbReference>
<organism evidence="5 6">
    <name type="scientific">Candidatus Magasanikbacteria bacterium RIFCSPHIGHO2_02_FULL_41_13</name>
    <dbReference type="NCBI Taxonomy" id="1798676"/>
    <lineage>
        <taxon>Bacteria</taxon>
        <taxon>Candidatus Magasanikiibacteriota</taxon>
    </lineage>
</organism>
<evidence type="ECO:0000256" key="1">
    <source>
        <dbReference type="ARBA" id="ARBA00004613"/>
    </source>
</evidence>
<evidence type="ECO:0000256" key="3">
    <source>
        <dbReference type="SAM" id="Phobius"/>
    </source>
</evidence>
<dbReference type="InterPro" id="IPR002509">
    <property type="entry name" value="NODB_dom"/>
</dbReference>
<dbReference type="Gene3D" id="3.20.20.370">
    <property type="entry name" value="Glycoside hydrolase/deacetylase"/>
    <property type="match status" value="1"/>
</dbReference>
<feature type="domain" description="NodB homology" evidence="4">
    <location>
        <begin position="131"/>
        <end position="279"/>
    </location>
</feature>
<comment type="subcellular location">
    <subcellularLocation>
        <location evidence="1">Secreted</location>
    </subcellularLocation>
</comment>
<dbReference type="SUPFAM" id="SSF88713">
    <property type="entry name" value="Glycoside hydrolase/deacetylase"/>
    <property type="match status" value="1"/>
</dbReference>
<sequence length="519" mass="59207">MFEQHLKIIKIHFSILTFVVIFCMSIGALFLSNIFHNESFYFYFTKDYIQKNISYFQYKYEFDKNIKKPLAAAGEGMLLSLPVLVYHGIISSPDASNVTLSNFKKQMFALQRAGYQTVTLAEAYDFLQGKKTLPAKSFLLTFDDGRKDSYYPVDPILQTLGYSGVNFVISSHSAYNSKNNYYLTLGELKQMQNSGRWEIGAHAHVGHDLETIDESGATGHFFANKLWIQTEKRLETDDEFYIRIETEMQAAKNLLQQKLNSAVLGFAFPFGDYGQESINYPGAKDVVLEITKKLYPMAFYQVPSEPTNEKRNYPLQNTFLVKRIEVRPHWTEQELMQILQMTEDKSLPFFDTFESAQGWKNVWGDFEYTDQGILISATASTTGSMTILDGAYLWKDYIFESDVELKQGETYTLIGRYKDGDNLVSCKFGTNRVTLEQKVNNIPKILYVWKDRALPSSSPISLGISVKGKNVECLENHKSIGGTNMLDESLDRGSVGFSIWDPILGTSQMLIHTIRVQNL</sequence>
<proteinExistence type="predicted"/>
<dbReference type="STRING" id="1798676.A3B90_00795"/>
<dbReference type="AlphaFoldDB" id="A0A1F6M4F9"/>
<dbReference type="InterPro" id="IPR051398">
    <property type="entry name" value="Polysacch_Deacetylase"/>
</dbReference>
<protein>
    <recommendedName>
        <fullName evidence="4">NodB homology domain-containing protein</fullName>
    </recommendedName>
</protein>
<dbReference type="Pfam" id="PF01522">
    <property type="entry name" value="Polysacc_deac_1"/>
    <property type="match status" value="1"/>
</dbReference>
<dbReference type="PANTHER" id="PTHR34216">
    <property type="match status" value="1"/>
</dbReference>
<gene>
    <name evidence="5" type="ORF">A3B90_00795</name>
</gene>
<evidence type="ECO:0000313" key="6">
    <source>
        <dbReference type="Proteomes" id="UP000178742"/>
    </source>
</evidence>
<dbReference type="GO" id="GO:0005576">
    <property type="term" value="C:extracellular region"/>
    <property type="evidence" value="ECO:0007669"/>
    <property type="project" value="UniProtKB-SubCell"/>
</dbReference>
<keyword evidence="3" id="KW-1133">Transmembrane helix</keyword>
<keyword evidence="3" id="KW-0812">Transmembrane</keyword>
<comment type="caution">
    <text evidence="5">The sequence shown here is derived from an EMBL/GenBank/DDBJ whole genome shotgun (WGS) entry which is preliminary data.</text>
</comment>
<feature type="transmembrane region" description="Helical" evidence="3">
    <location>
        <begin position="12"/>
        <end position="35"/>
    </location>
</feature>
<keyword evidence="2" id="KW-0732">Signal</keyword>
<dbReference type="PANTHER" id="PTHR34216:SF3">
    <property type="entry name" value="POLY-BETA-1,6-N-ACETYL-D-GLUCOSAMINE N-DEACETYLASE"/>
    <property type="match status" value="1"/>
</dbReference>
<evidence type="ECO:0000259" key="4">
    <source>
        <dbReference type="Pfam" id="PF01522"/>
    </source>
</evidence>